<organism evidence="1 2">
    <name type="scientific">Candidatus Edwardsbacteria bacterium GWF2_54_11</name>
    <dbReference type="NCBI Taxonomy" id="1817851"/>
    <lineage>
        <taxon>Bacteria</taxon>
        <taxon>Candidatus Edwardsiibacteriota</taxon>
    </lineage>
</organism>
<dbReference type="EMBL" id="MFFM01000011">
    <property type="protein sequence ID" value="OGF13855.1"/>
    <property type="molecule type" value="Genomic_DNA"/>
</dbReference>
<evidence type="ECO:0008006" key="3">
    <source>
        <dbReference type="Google" id="ProtNLM"/>
    </source>
</evidence>
<name>A0A1F5RH97_9BACT</name>
<dbReference type="Pfam" id="PF05258">
    <property type="entry name" value="DciA"/>
    <property type="match status" value="1"/>
</dbReference>
<comment type="caution">
    <text evidence="1">The sequence shown here is derived from an EMBL/GenBank/DDBJ whole genome shotgun (WGS) entry which is preliminary data.</text>
</comment>
<evidence type="ECO:0000313" key="1">
    <source>
        <dbReference type="EMBL" id="OGF13855.1"/>
    </source>
</evidence>
<dbReference type="PANTHER" id="PTHR36456:SF1">
    <property type="entry name" value="UPF0232 PROTEIN SCO3875"/>
    <property type="match status" value="1"/>
</dbReference>
<proteinExistence type="predicted"/>
<sequence length="98" mass="10817">MKKLETVGDILSRVLKSLEIDQRMDETRALTAWPEAAGPKIAANTRAVSVIRGRLMVEAKSPAWVQECTLLKVRLKGKINQLIGAEAVKDITFKVGPF</sequence>
<dbReference type="Proteomes" id="UP000177230">
    <property type="component" value="Unassembled WGS sequence"/>
</dbReference>
<reference evidence="1 2" key="1">
    <citation type="journal article" date="2016" name="Nat. Commun.">
        <title>Thousands of microbial genomes shed light on interconnected biogeochemical processes in an aquifer system.</title>
        <authorList>
            <person name="Anantharaman K."/>
            <person name="Brown C.T."/>
            <person name="Hug L.A."/>
            <person name="Sharon I."/>
            <person name="Castelle C.J."/>
            <person name="Probst A.J."/>
            <person name="Thomas B.C."/>
            <person name="Singh A."/>
            <person name="Wilkins M.J."/>
            <person name="Karaoz U."/>
            <person name="Brodie E.L."/>
            <person name="Williams K.H."/>
            <person name="Hubbard S.S."/>
            <person name="Banfield J.F."/>
        </authorList>
    </citation>
    <scope>NUCLEOTIDE SEQUENCE [LARGE SCALE GENOMIC DNA]</scope>
</reference>
<dbReference type="AlphaFoldDB" id="A0A1F5RH97"/>
<accession>A0A1F5RH97</accession>
<dbReference type="InterPro" id="IPR007922">
    <property type="entry name" value="DciA-like"/>
</dbReference>
<protein>
    <recommendedName>
        <fullName evidence="3">RNA-binding protein</fullName>
    </recommendedName>
</protein>
<dbReference type="PANTHER" id="PTHR36456">
    <property type="entry name" value="UPF0232 PROTEIN SCO3875"/>
    <property type="match status" value="1"/>
</dbReference>
<gene>
    <name evidence="1" type="ORF">A2024_10425</name>
</gene>
<evidence type="ECO:0000313" key="2">
    <source>
        <dbReference type="Proteomes" id="UP000177230"/>
    </source>
</evidence>